<dbReference type="Proteomes" id="UP000054630">
    <property type="component" value="Unassembled WGS sequence"/>
</dbReference>
<proteinExistence type="predicted"/>
<reference evidence="1 2" key="1">
    <citation type="submission" date="2015-01" db="EMBL/GenBank/DDBJ databases">
        <title>Evolution of Trichinella species and genotypes.</title>
        <authorList>
            <person name="Korhonen P.K."/>
            <person name="Edoardo P."/>
            <person name="Giuseppe L.R."/>
            <person name="Gasser R.B."/>
        </authorList>
    </citation>
    <scope>NUCLEOTIDE SEQUENCE [LARGE SCALE GENOMIC DNA]</scope>
    <source>
        <strain evidence="1">ISS37</strain>
    </source>
</reference>
<evidence type="ECO:0000313" key="1">
    <source>
        <dbReference type="EMBL" id="KRX14391.1"/>
    </source>
</evidence>
<comment type="caution">
    <text evidence="1">The sequence shown here is derived from an EMBL/GenBank/DDBJ whole genome shotgun (WGS) entry which is preliminary data.</text>
</comment>
<protein>
    <submittedName>
        <fullName evidence="1">Uncharacterized protein</fullName>
    </submittedName>
</protein>
<name>A0A0V0RJ13_9BILA</name>
<gene>
    <name evidence="1" type="ORF">T07_11697</name>
</gene>
<evidence type="ECO:0000313" key="2">
    <source>
        <dbReference type="Proteomes" id="UP000054630"/>
    </source>
</evidence>
<organism evidence="1 2">
    <name type="scientific">Trichinella nelsoni</name>
    <dbReference type="NCBI Taxonomy" id="6336"/>
    <lineage>
        <taxon>Eukaryota</taxon>
        <taxon>Metazoa</taxon>
        <taxon>Ecdysozoa</taxon>
        <taxon>Nematoda</taxon>
        <taxon>Enoplea</taxon>
        <taxon>Dorylaimia</taxon>
        <taxon>Trichinellida</taxon>
        <taxon>Trichinellidae</taxon>
        <taxon>Trichinella</taxon>
    </lineage>
</organism>
<dbReference type="AlphaFoldDB" id="A0A0V0RJ13"/>
<keyword evidence="2" id="KW-1185">Reference proteome</keyword>
<accession>A0A0V0RJ13</accession>
<sequence length="42" mass="5245">MVTFKKEGFCLFHFYSPFFYSKHCRGEFNQMFSRKLKNAKKW</sequence>
<dbReference type="EMBL" id="JYDL01000161">
    <property type="protein sequence ID" value="KRX14391.1"/>
    <property type="molecule type" value="Genomic_DNA"/>
</dbReference>